<reference evidence="1" key="1">
    <citation type="submission" date="2018-02" db="EMBL/GenBank/DDBJ databases">
        <title>Rhizophora mucronata_Transcriptome.</title>
        <authorList>
            <person name="Meera S.P."/>
            <person name="Sreeshan A."/>
            <person name="Augustine A."/>
        </authorList>
    </citation>
    <scope>NUCLEOTIDE SEQUENCE</scope>
    <source>
        <tissue evidence="1">Leaf</tissue>
    </source>
</reference>
<dbReference type="EMBL" id="GGEC01064275">
    <property type="protein sequence ID" value="MBX44759.1"/>
    <property type="molecule type" value="Transcribed_RNA"/>
</dbReference>
<protein>
    <submittedName>
        <fullName evidence="1">Uncharacterized protein</fullName>
    </submittedName>
</protein>
<accession>A0A2P2NQJ6</accession>
<proteinExistence type="predicted"/>
<name>A0A2P2NQJ6_RHIMU</name>
<organism evidence="1">
    <name type="scientific">Rhizophora mucronata</name>
    <name type="common">Asiatic mangrove</name>
    <dbReference type="NCBI Taxonomy" id="61149"/>
    <lineage>
        <taxon>Eukaryota</taxon>
        <taxon>Viridiplantae</taxon>
        <taxon>Streptophyta</taxon>
        <taxon>Embryophyta</taxon>
        <taxon>Tracheophyta</taxon>
        <taxon>Spermatophyta</taxon>
        <taxon>Magnoliopsida</taxon>
        <taxon>eudicotyledons</taxon>
        <taxon>Gunneridae</taxon>
        <taxon>Pentapetalae</taxon>
        <taxon>rosids</taxon>
        <taxon>fabids</taxon>
        <taxon>Malpighiales</taxon>
        <taxon>Rhizophoraceae</taxon>
        <taxon>Rhizophora</taxon>
    </lineage>
</organism>
<sequence length="17" mass="1939">MRPNRAFSSGVGERDFL</sequence>
<dbReference type="AlphaFoldDB" id="A0A2P2NQJ6"/>
<evidence type="ECO:0000313" key="1">
    <source>
        <dbReference type="EMBL" id="MBX44759.1"/>
    </source>
</evidence>